<evidence type="ECO:0000313" key="2">
    <source>
        <dbReference type="EMBL" id="MDV0444913.1"/>
    </source>
</evidence>
<evidence type="ECO:0000313" key="3">
    <source>
        <dbReference type="Proteomes" id="UP001272052"/>
    </source>
</evidence>
<dbReference type="InterPro" id="IPR023210">
    <property type="entry name" value="NADP_OxRdtase_dom"/>
</dbReference>
<protein>
    <recommendedName>
        <fullName evidence="1">4Fe-4S ferredoxin-type domain-containing protein</fullName>
    </recommendedName>
</protein>
<dbReference type="InterPro" id="IPR053135">
    <property type="entry name" value="AKR2_Oxidoreductase"/>
</dbReference>
<reference evidence="2 3" key="1">
    <citation type="submission" date="2023-06" db="EMBL/GenBank/DDBJ databases">
        <title>Genome sequence of Methanimicrococcus sp. At1.</title>
        <authorList>
            <person name="Protasov E."/>
            <person name="Platt K."/>
            <person name="Poehlein A."/>
            <person name="Daniel R."/>
            <person name="Brune A."/>
        </authorList>
    </citation>
    <scope>NUCLEOTIDE SEQUENCE [LARGE SCALE GENOMIC DNA]</scope>
    <source>
        <strain evidence="2 3">At1</strain>
    </source>
</reference>
<organism evidence="2 3">
    <name type="scientific">Methanimicrococcus hacksteinii</name>
    <dbReference type="NCBI Taxonomy" id="3028293"/>
    <lineage>
        <taxon>Archaea</taxon>
        <taxon>Methanobacteriati</taxon>
        <taxon>Methanobacteriota</taxon>
        <taxon>Stenosarchaea group</taxon>
        <taxon>Methanomicrobia</taxon>
        <taxon>Methanosarcinales</taxon>
        <taxon>Methanosarcinaceae</taxon>
        <taxon>Methanimicrococcus</taxon>
    </lineage>
</organism>
<dbReference type="Pfam" id="PF00248">
    <property type="entry name" value="Aldo_ket_red"/>
    <property type="match status" value="1"/>
</dbReference>
<proteinExistence type="predicted"/>
<accession>A0ABU3VND2</accession>
<comment type="caution">
    <text evidence="2">The sequence shown here is derived from an EMBL/GenBank/DDBJ whole genome shotgun (WGS) entry which is preliminary data.</text>
</comment>
<dbReference type="PANTHER" id="PTHR43312">
    <property type="entry name" value="D-THREO-ALDOSE 1-DEHYDROGENASE"/>
    <property type="match status" value="1"/>
</dbReference>
<dbReference type="EMBL" id="JAWDKC010000011">
    <property type="protein sequence ID" value="MDV0444913.1"/>
    <property type="molecule type" value="Genomic_DNA"/>
</dbReference>
<dbReference type="InterPro" id="IPR017896">
    <property type="entry name" value="4Fe4S_Fe-S-bd"/>
</dbReference>
<feature type="domain" description="4Fe-4S ferredoxin-type" evidence="1">
    <location>
        <begin position="335"/>
        <end position="365"/>
    </location>
</feature>
<keyword evidence="3" id="KW-1185">Reference proteome</keyword>
<dbReference type="SUPFAM" id="SSF46548">
    <property type="entry name" value="alpha-helical ferredoxin"/>
    <property type="match status" value="1"/>
</dbReference>
<dbReference type="PROSITE" id="PS51379">
    <property type="entry name" value="4FE4S_FER_2"/>
    <property type="match status" value="1"/>
</dbReference>
<sequence length="381" mass="44289">METRLFRNKEKISLLGFGTMRLPRISEDTQEIDRKAGQEMVDYAIAHGVNYFDTAYMYHEGESEIFIGEALSKYPRGSFFLATKMPPWKIEKPEDSDRIFNEQLQKCQVDYFDFYLIHNINREHLKDAEKQDVYAFLKQKKAEGKIKYLGFSFHDEPDLLEKVIEQYEWDFVQIQFNYLDWTIQKAKQQYEILAAKKIPVIVMEPVRGGSLAALSEKAREILKAEDPDASIASWAIRFAASFPNVLTVLSGMSNMEQVKDNVQTIEKFKPLSEEEYQTIEKAVKIYQSSFKIPCTYCRYCMECPSGVHIPKVFDKYNQYFARGDSDKSRFLAEYRQIGENRRAHNCTQCGICLPKCPQGINIPEKMTEIAAFAAEKQIFQL</sequence>
<dbReference type="Pfam" id="PF13187">
    <property type="entry name" value="Fer4_9"/>
    <property type="match status" value="1"/>
</dbReference>
<dbReference type="PROSITE" id="PS00198">
    <property type="entry name" value="4FE4S_FER_1"/>
    <property type="match status" value="1"/>
</dbReference>
<gene>
    <name evidence="2" type="ORF">MmiAt1_04610</name>
</gene>
<dbReference type="SUPFAM" id="SSF51430">
    <property type="entry name" value="NAD(P)-linked oxidoreductase"/>
    <property type="match status" value="1"/>
</dbReference>
<dbReference type="Proteomes" id="UP001272052">
    <property type="component" value="Unassembled WGS sequence"/>
</dbReference>
<dbReference type="InterPro" id="IPR036812">
    <property type="entry name" value="NAD(P)_OxRdtase_dom_sf"/>
</dbReference>
<name>A0ABU3VND2_9EURY</name>
<dbReference type="RefSeq" id="WP_318785325.1">
    <property type="nucleotide sequence ID" value="NZ_JAWDKC010000011.1"/>
</dbReference>
<dbReference type="CDD" id="cd19096">
    <property type="entry name" value="AKR_Fe-S_oxidoreductase"/>
    <property type="match status" value="1"/>
</dbReference>
<dbReference type="PANTHER" id="PTHR43312:SF2">
    <property type="entry name" value="OXIDOREDUCTASE"/>
    <property type="match status" value="1"/>
</dbReference>
<dbReference type="InterPro" id="IPR017900">
    <property type="entry name" value="4Fe4S_Fe_S_CS"/>
</dbReference>
<dbReference type="Gene3D" id="3.20.20.100">
    <property type="entry name" value="NADP-dependent oxidoreductase domain"/>
    <property type="match status" value="1"/>
</dbReference>
<evidence type="ECO:0000259" key="1">
    <source>
        <dbReference type="PROSITE" id="PS51379"/>
    </source>
</evidence>